<accession>A0ABU8SEL7</accession>
<keyword evidence="1" id="KW-1133">Transmembrane helix</keyword>
<keyword evidence="1" id="KW-0472">Membrane</keyword>
<keyword evidence="1" id="KW-0812">Transmembrane</keyword>
<evidence type="ECO:0000259" key="2">
    <source>
        <dbReference type="PROSITE" id="PS50930"/>
    </source>
</evidence>
<keyword evidence="3" id="KW-0238">DNA-binding</keyword>
<feature type="transmembrane region" description="Helical" evidence="1">
    <location>
        <begin position="121"/>
        <end position="138"/>
    </location>
</feature>
<dbReference type="RefSeq" id="WP_339969230.1">
    <property type="nucleotide sequence ID" value="NZ_JBBHJY010000010.1"/>
</dbReference>
<feature type="transmembrane region" description="Helical" evidence="1">
    <location>
        <begin position="21"/>
        <end position="42"/>
    </location>
</feature>
<dbReference type="PROSITE" id="PS50930">
    <property type="entry name" value="HTH_LYTTR"/>
    <property type="match status" value="1"/>
</dbReference>
<evidence type="ECO:0000313" key="3">
    <source>
        <dbReference type="EMBL" id="MEJ6011723.1"/>
    </source>
</evidence>
<dbReference type="SMART" id="SM00850">
    <property type="entry name" value="LytTR"/>
    <property type="match status" value="1"/>
</dbReference>
<gene>
    <name evidence="3" type="ORF">WG900_17560</name>
</gene>
<name>A0ABU8SEL7_9SPHN</name>
<sequence>MTDSSTAAKAPHPARQVIIDLAVMTLIGFVLALIGPFGSFAAPFPQRLIYWLGLAWAGYACYRPIGGLTARLGPVLDLPEWSLWLIACLIATVPMTIVVWLVSAMPGPLVVPPAGAWIETYGYVLAIGGMVTMVFYLVQSKPVAPEPAPSAMPQPLPVAEVAAPPPQPRLFERLPPGLGTDLVALEMEDHYLRVHTALGSDLILLRMRDAVAELDGIDGVQVHRSWWVARGAVHGVERDGRNVRLALARGLSAPVARNMVPVLKTAGWL</sequence>
<dbReference type="Proteomes" id="UP001379235">
    <property type="component" value="Unassembled WGS sequence"/>
</dbReference>
<comment type="caution">
    <text evidence="3">The sequence shown here is derived from an EMBL/GenBank/DDBJ whole genome shotgun (WGS) entry which is preliminary data.</text>
</comment>
<proteinExistence type="predicted"/>
<feature type="transmembrane region" description="Helical" evidence="1">
    <location>
        <begin position="48"/>
        <end position="69"/>
    </location>
</feature>
<reference evidence="3 4" key="1">
    <citation type="submission" date="2024-03" db="EMBL/GenBank/DDBJ databases">
        <authorList>
            <person name="Jo J.-H."/>
        </authorList>
    </citation>
    <scope>NUCLEOTIDE SEQUENCE [LARGE SCALE GENOMIC DNA]</scope>
    <source>
        <strain evidence="3 4">AS3R-12</strain>
    </source>
</reference>
<evidence type="ECO:0000256" key="1">
    <source>
        <dbReference type="SAM" id="Phobius"/>
    </source>
</evidence>
<dbReference type="GO" id="GO:0003677">
    <property type="term" value="F:DNA binding"/>
    <property type="evidence" value="ECO:0007669"/>
    <property type="project" value="UniProtKB-KW"/>
</dbReference>
<dbReference type="InterPro" id="IPR007492">
    <property type="entry name" value="LytTR_DNA-bd_dom"/>
</dbReference>
<evidence type="ECO:0000313" key="4">
    <source>
        <dbReference type="Proteomes" id="UP001379235"/>
    </source>
</evidence>
<dbReference type="Pfam" id="PF04397">
    <property type="entry name" value="LytTR"/>
    <property type="match status" value="1"/>
</dbReference>
<feature type="domain" description="HTH LytTR-type" evidence="2">
    <location>
        <begin position="181"/>
        <end position="269"/>
    </location>
</feature>
<organism evidence="3 4">
    <name type="scientific">Novosphingobium aquae</name>
    <dbReference type="NCBI Taxonomy" id="3133435"/>
    <lineage>
        <taxon>Bacteria</taxon>
        <taxon>Pseudomonadati</taxon>
        <taxon>Pseudomonadota</taxon>
        <taxon>Alphaproteobacteria</taxon>
        <taxon>Sphingomonadales</taxon>
        <taxon>Sphingomonadaceae</taxon>
        <taxon>Novosphingobium</taxon>
    </lineage>
</organism>
<dbReference type="EMBL" id="JBBHJY010000010">
    <property type="protein sequence ID" value="MEJ6011723.1"/>
    <property type="molecule type" value="Genomic_DNA"/>
</dbReference>
<keyword evidence="4" id="KW-1185">Reference proteome</keyword>
<protein>
    <submittedName>
        <fullName evidence="3">LytTR family DNA-binding domain-containing protein</fullName>
    </submittedName>
</protein>
<feature type="transmembrane region" description="Helical" evidence="1">
    <location>
        <begin position="81"/>
        <end position="101"/>
    </location>
</feature>